<organism evidence="5">
    <name type="scientific">Pseudogymnoascus destructans</name>
    <dbReference type="NCBI Taxonomy" id="655981"/>
    <lineage>
        <taxon>Eukaryota</taxon>
        <taxon>Fungi</taxon>
        <taxon>Dikarya</taxon>
        <taxon>Ascomycota</taxon>
        <taxon>Pezizomycotina</taxon>
        <taxon>Leotiomycetes</taxon>
        <taxon>Thelebolales</taxon>
        <taxon>Thelebolaceae</taxon>
        <taxon>Pseudogymnoascus</taxon>
    </lineage>
</organism>
<dbReference type="GO" id="GO:0048255">
    <property type="term" value="P:mRNA stabilization"/>
    <property type="evidence" value="ECO:0007669"/>
    <property type="project" value="InterPro"/>
</dbReference>
<gene>
    <name evidence="5" type="ORF">VC83_02649</name>
</gene>
<dbReference type="InterPro" id="IPR036388">
    <property type="entry name" value="WH-like_DNA-bd_sf"/>
</dbReference>
<dbReference type="Proteomes" id="UP000077154">
    <property type="component" value="Unassembled WGS sequence"/>
</dbReference>
<dbReference type="Pfam" id="PF21071">
    <property type="entry name" value="LARP1_HEAT"/>
    <property type="match status" value="1"/>
</dbReference>
<feature type="compositionally biased region" description="Basic and acidic residues" evidence="3">
    <location>
        <begin position="204"/>
        <end position="218"/>
    </location>
</feature>
<evidence type="ECO:0000256" key="3">
    <source>
        <dbReference type="SAM" id="MobiDB-lite"/>
    </source>
</evidence>
<dbReference type="EMBL" id="KV441390">
    <property type="protein sequence ID" value="OAF61225.1"/>
    <property type="molecule type" value="Genomic_DNA"/>
</dbReference>
<evidence type="ECO:0000313" key="5">
    <source>
        <dbReference type="EMBL" id="OAF61225.1"/>
    </source>
</evidence>
<dbReference type="OrthoDB" id="340227at2759"/>
<feature type="compositionally biased region" description="Basic and acidic residues" evidence="3">
    <location>
        <begin position="732"/>
        <end position="743"/>
    </location>
</feature>
<feature type="compositionally biased region" description="Polar residues" evidence="3">
    <location>
        <begin position="81"/>
        <end position="107"/>
    </location>
</feature>
<dbReference type="GeneID" id="36285728"/>
<sequence>MTTTATTRESAAAFSYAQAAKGRAAANASLLSSQNTSSTNTPSKDTSLSVESTLDFSNTAATSDANRSTNGDADAKVPGTLASSTTASFQNSVPASPSYGTASTSTLPREEEAAAAPKLSDSPWDRPAASETVSEKPDGDRRKTRKGKKDKNADKDAEKEKEEPKPVEVLVAAPPPAVNFWQQRMASKPVTEEPTAAEASTEAKPTEKRKPKADEGEKSAGPSQNGSARETKGQKKNADSSRGKEDYNKRSAPRGSRVGDKDEKAAANQLPPPVEDAVSWPTPETALEEEKRKAQEKIDKDEKDAESSANKQPRQKEKWVSVPYTPSVTFNTPLPARGARGRAGRPAGRDGGGRGAQSSNDGPGGDKTVSSENTGPDNRERGRDSAGSGRATSLPPNASKRSVGDSYRDARKPPTAEKKTESTAAKADAAASSNGRRSSIATQTEPTNGPSDGARSQKNEQPNGVSDSHAHPHSAGYDMRSEFNARAGDFQKDANGHQGRERGEGRSERGRGGYRGRGNHGNFSNEQQHPQQAYSNGQVQQPINGYNMRPNGPYSPTPPSQPFAGGFPHPAQRGRSGVPPPRSQSNPNSGPMYPRYPGNPNGPPMMSPISTNGAMFDYPGMQSMSAVSYNPYAEPYSVMAMVTMQLEYYFSIDNLCKDVFLRKHMDSQGFVFLSFIAGFKRIQSLTQDFELLRYACQESDVIGIVVGDDGVDRLRRNDGWEKWVLPTEERDDAARNKGPERFYRQSHPRGQMPQRMMPQGPQGGPPPPFPNGVQSFAPYAAGSPNLNGGENVFVPPPIHDSPLSAAVPEFAPAPAFNAADYVDVPTTFSDEEISSLTVVYSQKASGEAPQRVPYNANSRTFSNGSIDARLIIEEAQEAEKRQGRPLTSGNGESSEISPERLRNSLSPSSTMSPTRLVFGNAPPVMWLKSQQGPTPPNESKTSEPYTSIRSRALQNRSSSPTADVDNDMKVLYQFWAHFLIRNFNPQMYEEFRRCAYEDSARRAMFGMNHLVTFYDEVLNSKKRTVPEVFARHYVELVREEDRARDRPAFAKLRAAWRNGALDMKSRKKVDGFVDPVLREELER</sequence>
<feature type="compositionally biased region" description="Low complexity" evidence="3">
    <location>
        <begin position="422"/>
        <end position="433"/>
    </location>
</feature>
<dbReference type="AlphaFoldDB" id="A0A177AGJ2"/>
<feature type="compositionally biased region" description="Low complexity" evidence="3">
    <location>
        <begin position="25"/>
        <end position="41"/>
    </location>
</feature>
<feature type="compositionally biased region" description="Basic and acidic residues" evidence="3">
    <location>
        <begin position="229"/>
        <end position="249"/>
    </location>
</feature>
<feature type="compositionally biased region" description="Polar residues" evidence="3">
    <location>
        <begin position="42"/>
        <end position="71"/>
    </location>
</feature>
<feature type="compositionally biased region" description="Basic and acidic residues" evidence="3">
    <location>
        <begin position="150"/>
        <end position="166"/>
    </location>
</feature>
<accession>A0A177AGJ2</accession>
<keyword evidence="1 2" id="KW-0694">RNA-binding</keyword>
<feature type="compositionally biased region" description="Basic and acidic residues" evidence="3">
    <location>
        <begin position="288"/>
        <end position="306"/>
    </location>
</feature>
<dbReference type="InterPro" id="IPR036390">
    <property type="entry name" value="WH_DNA-bd_sf"/>
</dbReference>
<feature type="region of interest" description="Disordered" evidence="3">
    <location>
        <begin position="730"/>
        <end position="767"/>
    </location>
</feature>
<feature type="compositionally biased region" description="Polar residues" evidence="3">
    <location>
        <begin position="903"/>
        <end position="913"/>
    </location>
</feature>
<dbReference type="Pfam" id="PF05383">
    <property type="entry name" value="La"/>
    <property type="match status" value="1"/>
</dbReference>
<feature type="compositionally biased region" description="Polar residues" evidence="3">
    <location>
        <begin position="885"/>
        <end position="896"/>
    </location>
</feature>
<feature type="compositionally biased region" description="Polar residues" evidence="3">
    <location>
        <begin position="390"/>
        <end position="400"/>
    </location>
</feature>
<feature type="compositionally biased region" description="Basic and acidic residues" evidence="3">
    <location>
        <begin position="479"/>
        <end position="511"/>
    </location>
</feature>
<feature type="domain" description="HTH La-type RNA-binding" evidence="4">
    <location>
        <begin position="632"/>
        <end position="726"/>
    </location>
</feature>
<feature type="compositionally biased region" description="Low complexity" evidence="3">
    <location>
        <begin position="748"/>
        <end position="760"/>
    </location>
</feature>
<dbReference type="SMART" id="SM00715">
    <property type="entry name" value="LA"/>
    <property type="match status" value="1"/>
</dbReference>
<dbReference type="eggNOG" id="KOG2590">
    <property type="taxonomic scope" value="Eukaryota"/>
</dbReference>
<evidence type="ECO:0000256" key="2">
    <source>
        <dbReference type="PROSITE-ProRule" id="PRU00332"/>
    </source>
</evidence>
<feature type="compositionally biased region" description="Polar residues" evidence="3">
    <location>
        <begin position="928"/>
        <end position="961"/>
    </location>
</feature>
<feature type="compositionally biased region" description="Polar residues" evidence="3">
    <location>
        <begin position="521"/>
        <end position="544"/>
    </location>
</feature>
<feature type="compositionally biased region" description="Basic and acidic residues" evidence="3">
    <location>
        <begin position="402"/>
        <end position="421"/>
    </location>
</feature>
<dbReference type="SUPFAM" id="SSF46785">
    <property type="entry name" value="Winged helix' DNA-binding domain"/>
    <property type="match status" value="1"/>
</dbReference>
<dbReference type="GO" id="GO:0005829">
    <property type="term" value="C:cytosol"/>
    <property type="evidence" value="ECO:0007669"/>
    <property type="project" value="TreeGrafter"/>
</dbReference>
<dbReference type="RefSeq" id="XP_024326502.1">
    <property type="nucleotide sequence ID" value="XM_024466307.1"/>
</dbReference>
<dbReference type="PROSITE" id="PS50961">
    <property type="entry name" value="HTH_LA"/>
    <property type="match status" value="1"/>
</dbReference>
<dbReference type="VEuPathDB" id="FungiDB:GMDG_01117"/>
<evidence type="ECO:0000259" key="4">
    <source>
        <dbReference type="PROSITE" id="PS50961"/>
    </source>
</evidence>
<dbReference type="InterPro" id="IPR045180">
    <property type="entry name" value="La_dom_prot"/>
</dbReference>
<dbReference type="InterPro" id="IPR006630">
    <property type="entry name" value="La_HTH"/>
</dbReference>
<dbReference type="Gene3D" id="1.10.10.10">
    <property type="entry name" value="Winged helix-like DNA-binding domain superfamily/Winged helix DNA-binding domain"/>
    <property type="match status" value="1"/>
</dbReference>
<dbReference type="GO" id="GO:0000339">
    <property type="term" value="F:RNA cap binding"/>
    <property type="evidence" value="ECO:0007669"/>
    <property type="project" value="InterPro"/>
</dbReference>
<feature type="compositionally biased region" description="Low complexity" evidence="3">
    <location>
        <begin position="188"/>
        <end position="203"/>
    </location>
</feature>
<name>A0A177AGJ2_9PEZI</name>
<protein>
    <recommendedName>
        <fullName evidence="4">HTH La-type RNA-binding domain-containing protein</fullName>
    </recommendedName>
</protein>
<proteinExistence type="predicted"/>
<feature type="compositionally biased region" description="Polar residues" evidence="3">
    <location>
        <begin position="434"/>
        <end position="466"/>
    </location>
</feature>
<dbReference type="PANTHER" id="PTHR22792">
    <property type="entry name" value="LUPUS LA PROTEIN-RELATED"/>
    <property type="match status" value="1"/>
</dbReference>
<reference evidence="5" key="1">
    <citation type="submission" date="2016-03" db="EMBL/GenBank/DDBJ databases">
        <title>Updated assembly of Pseudogymnoascus destructans, the fungus causing white-nose syndrome of bats.</title>
        <authorList>
            <person name="Palmer J.M."/>
            <person name="Drees K.P."/>
            <person name="Foster J.T."/>
            <person name="Lindner D.L."/>
        </authorList>
    </citation>
    <scope>NUCLEOTIDE SEQUENCE [LARGE SCALE GENOMIC DNA]</scope>
    <source>
        <strain evidence="5">20631-21</strain>
    </source>
</reference>
<dbReference type="GO" id="GO:0045727">
    <property type="term" value="P:positive regulation of translation"/>
    <property type="evidence" value="ECO:0007669"/>
    <property type="project" value="TreeGrafter"/>
</dbReference>
<feature type="compositionally biased region" description="Low complexity" evidence="3">
    <location>
        <begin position="590"/>
        <end position="599"/>
    </location>
</feature>
<feature type="region of interest" description="Disordered" evidence="3">
    <location>
        <begin position="25"/>
        <end position="603"/>
    </location>
</feature>
<dbReference type="CDD" id="cd07323">
    <property type="entry name" value="LAM"/>
    <property type="match status" value="1"/>
</dbReference>
<dbReference type="PANTHER" id="PTHR22792:SF132">
    <property type="entry name" value="LA-RELATED PROTEIN 1"/>
    <property type="match status" value="1"/>
</dbReference>
<dbReference type="InterPro" id="IPR006607">
    <property type="entry name" value="DM15"/>
</dbReference>
<feature type="region of interest" description="Disordered" evidence="3">
    <location>
        <begin position="878"/>
        <end position="962"/>
    </location>
</feature>
<evidence type="ECO:0000256" key="1">
    <source>
        <dbReference type="ARBA" id="ARBA00022884"/>
    </source>
</evidence>
<dbReference type="GO" id="GO:0010494">
    <property type="term" value="C:cytoplasmic stress granule"/>
    <property type="evidence" value="ECO:0007669"/>
    <property type="project" value="TreeGrafter"/>
</dbReference>